<evidence type="ECO:0000256" key="1">
    <source>
        <dbReference type="SAM" id="MobiDB-lite"/>
    </source>
</evidence>
<sequence>MLGLFKRKPEQRAQITADIPQSSPEVVQLFSGFGMGASASGETVTIDSALGVPAVMAAVQVIATTIAGLPLQVFRKTKSGREPTNPGLQAVLNDVANEPDMLSAFDLFKWWVEQALTGGRGVLFIERAATGKVLNLWPLNPANLTIKRVDGVRQYVYRESDRRTVTYSAADVLDLPFMLRADGLGHRSPIMSNKDVIGLAQAVTHYGGQFFDNGGIPPFIVTGSFQSGRSLQQAADDIADAVSKASRDKRKYMTLPAGLEVKGVGVDAHKAQMIEAQRFCIEQIARIYSLPPILLQDLSRGTYSNTEQQDLHFVKHTILRWVGQIEGEINLKLFGRGARTTYAEFNLDGLLRGDFMTRMQGYAQAIQNGVLMPNEARALENRPSAAGGDRLLVQGAMIPIDQAGQVTPSESQTQPPAEPEGEQDE</sequence>
<comment type="caution">
    <text evidence="2">The sequence shown here is derived from an EMBL/GenBank/DDBJ whole genome shotgun (WGS) entry which is preliminary data.</text>
</comment>
<dbReference type="InterPro" id="IPR006944">
    <property type="entry name" value="Phage/GTA_portal"/>
</dbReference>
<feature type="compositionally biased region" description="Polar residues" evidence="1">
    <location>
        <begin position="404"/>
        <end position="415"/>
    </location>
</feature>
<proteinExistence type="predicted"/>
<dbReference type="AlphaFoldDB" id="A0A451GGZ3"/>
<dbReference type="InterPro" id="IPR006427">
    <property type="entry name" value="Portal_HK97"/>
</dbReference>
<dbReference type="OrthoDB" id="7592047at2"/>
<dbReference type="EMBL" id="SBLC01000052">
    <property type="protein sequence ID" value="RWY37128.1"/>
    <property type="molecule type" value="Genomic_DNA"/>
</dbReference>
<evidence type="ECO:0000313" key="3">
    <source>
        <dbReference type="Proteomes" id="UP000287168"/>
    </source>
</evidence>
<dbReference type="NCBIfam" id="TIGR01537">
    <property type="entry name" value="portal_HK97"/>
    <property type="match status" value="1"/>
</dbReference>
<evidence type="ECO:0000313" key="2">
    <source>
        <dbReference type="EMBL" id="RWY37128.1"/>
    </source>
</evidence>
<dbReference type="Proteomes" id="UP000287168">
    <property type="component" value="Unassembled WGS sequence"/>
</dbReference>
<organism evidence="2 3">
    <name type="scientific">Falsigemmobacter intermedius</name>
    <dbReference type="NCBI Taxonomy" id="1553448"/>
    <lineage>
        <taxon>Bacteria</taxon>
        <taxon>Pseudomonadati</taxon>
        <taxon>Pseudomonadota</taxon>
        <taxon>Alphaproteobacteria</taxon>
        <taxon>Rhodobacterales</taxon>
        <taxon>Paracoccaceae</taxon>
        <taxon>Falsigemmobacter</taxon>
    </lineage>
</organism>
<reference evidence="2 3" key="1">
    <citation type="journal article" date="2015" name="Int. J. Syst. Evol. Microbiol.">
        <title>Gemmobacter intermedius sp. nov., isolated from a white stork (Ciconia ciconia).</title>
        <authorList>
            <person name="Kampfer P."/>
            <person name="Jerzak L."/>
            <person name="Wilharm G."/>
            <person name="Golke J."/>
            <person name="Busse H.J."/>
            <person name="Glaeser S.P."/>
        </authorList>
    </citation>
    <scope>NUCLEOTIDE SEQUENCE [LARGE SCALE GENOMIC DNA]</scope>
    <source>
        <strain evidence="2 3">119/4</strain>
    </source>
</reference>
<feature type="region of interest" description="Disordered" evidence="1">
    <location>
        <begin position="399"/>
        <end position="425"/>
    </location>
</feature>
<dbReference type="Pfam" id="PF04860">
    <property type="entry name" value="Phage_portal"/>
    <property type="match status" value="1"/>
</dbReference>
<protein>
    <submittedName>
        <fullName evidence="2">Phage portal protein</fullName>
    </submittedName>
</protein>
<keyword evidence="3" id="KW-1185">Reference proteome</keyword>
<accession>A0A451GGZ3</accession>
<name>A0A451GGZ3_9RHOB</name>
<gene>
    <name evidence="2" type="ORF">EP867_17575</name>
</gene>